<dbReference type="Pfam" id="PF00440">
    <property type="entry name" value="TetR_N"/>
    <property type="match status" value="1"/>
</dbReference>
<evidence type="ECO:0000256" key="4">
    <source>
        <dbReference type="PROSITE-ProRule" id="PRU00335"/>
    </source>
</evidence>
<accession>A0A3Q9UYP5</accession>
<dbReference type="PROSITE" id="PS01081">
    <property type="entry name" value="HTH_TETR_1"/>
    <property type="match status" value="1"/>
</dbReference>
<dbReference type="InterPro" id="IPR009057">
    <property type="entry name" value="Homeodomain-like_sf"/>
</dbReference>
<dbReference type="EMBL" id="CP028137">
    <property type="protein sequence ID" value="AZZ51649.1"/>
    <property type="molecule type" value="Genomic_DNA"/>
</dbReference>
<dbReference type="Gene3D" id="1.10.357.10">
    <property type="entry name" value="Tetracycline Repressor, domain 2"/>
    <property type="match status" value="1"/>
</dbReference>
<proteinExistence type="predicted"/>
<dbReference type="PANTHER" id="PTHR47506">
    <property type="entry name" value="TRANSCRIPTIONAL REGULATORY PROTEIN"/>
    <property type="match status" value="1"/>
</dbReference>
<dbReference type="InterPro" id="IPR011075">
    <property type="entry name" value="TetR_C"/>
</dbReference>
<dbReference type="GO" id="GO:0003677">
    <property type="term" value="F:DNA binding"/>
    <property type="evidence" value="ECO:0007669"/>
    <property type="project" value="UniProtKB-UniRule"/>
</dbReference>
<dbReference type="PROSITE" id="PS50977">
    <property type="entry name" value="HTH_TETR_2"/>
    <property type="match status" value="1"/>
</dbReference>
<evidence type="ECO:0000259" key="5">
    <source>
        <dbReference type="PROSITE" id="PS50977"/>
    </source>
</evidence>
<dbReference type="InterPro" id="IPR036271">
    <property type="entry name" value="Tet_transcr_reg_TetR-rel_C_sf"/>
</dbReference>
<gene>
    <name evidence="6" type="ORF">C1I64_06040</name>
</gene>
<dbReference type="SUPFAM" id="SSF48498">
    <property type="entry name" value="Tetracyclin repressor-like, C-terminal domain"/>
    <property type="match status" value="1"/>
</dbReference>
<evidence type="ECO:0000256" key="2">
    <source>
        <dbReference type="ARBA" id="ARBA00023125"/>
    </source>
</evidence>
<evidence type="ECO:0000313" key="7">
    <source>
        <dbReference type="Proteomes" id="UP000285317"/>
    </source>
</evidence>
<name>A0A3Q9UYP5_9MICO</name>
<evidence type="ECO:0000256" key="1">
    <source>
        <dbReference type="ARBA" id="ARBA00023015"/>
    </source>
</evidence>
<protein>
    <submittedName>
        <fullName evidence="6">TetR family transcriptional regulator</fullName>
    </submittedName>
</protein>
<keyword evidence="2 4" id="KW-0238">DNA-binding</keyword>
<keyword evidence="1" id="KW-0805">Transcription regulation</keyword>
<keyword evidence="3" id="KW-0804">Transcription</keyword>
<dbReference type="KEGG" id="rfs:C1I64_06040"/>
<dbReference type="Gene3D" id="1.10.10.60">
    <property type="entry name" value="Homeodomain-like"/>
    <property type="match status" value="1"/>
</dbReference>
<dbReference type="PANTHER" id="PTHR47506:SF1">
    <property type="entry name" value="HTH-TYPE TRANSCRIPTIONAL REGULATOR YJDC"/>
    <property type="match status" value="1"/>
</dbReference>
<dbReference type="RefSeq" id="WP_127886549.1">
    <property type="nucleotide sequence ID" value="NZ_CP028137.1"/>
</dbReference>
<feature type="domain" description="HTH tetR-type" evidence="5">
    <location>
        <begin position="7"/>
        <end position="67"/>
    </location>
</feature>
<sequence length="183" mass="19269">MAGRPRGFDRDEALDTAMRRFWSDGYDETTVAVLTREIGISAPSLYAAFGDKDELFRAAASCYADTADAALARLLDAPRAWDALAAVVRSSAAGYSDPGTPSGCFVLSEPRLAERRRSMEDVIAARIERGIAEGDVPAGTDAARTAAFVVAVLTGMSTQARDGGSAERVAEIGELALAALPRP</sequence>
<dbReference type="Pfam" id="PF16925">
    <property type="entry name" value="TetR_C_13"/>
    <property type="match status" value="1"/>
</dbReference>
<dbReference type="Proteomes" id="UP000285317">
    <property type="component" value="Chromosome"/>
</dbReference>
<evidence type="ECO:0000256" key="3">
    <source>
        <dbReference type="ARBA" id="ARBA00023163"/>
    </source>
</evidence>
<feature type="DNA-binding region" description="H-T-H motif" evidence="4">
    <location>
        <begin position="30"/>
        <end position="49"/>
    </location>
</feature>
<dbReference type="AlphaFoldDB" id="A0A3Q9UYP5"/>
<organism evidence="6 7">
    <name type="scientific">Rathayibacter festucae DSM 15932</name>
    <dbReference type="NCBI Taxonomy" id="1328866"/>
    <lineage>
        <taxon>Bacteria</taxon>
        <taxon>Bacillati</taxon>
        <taxon>Actinomycetota</taxon>
        <taxon>Actinomycetes</taxon>
        <taxon>Micrococcales</taxon>
        <taxon>Microbacteriaceae</taxon>
        <taxon>Rathayibacter</taxon>
    </lineage>
</organism>
<dbReference type="SUPFAM" id="SSF46689">
    <property type="entry name" value="Homeodomain-like"/>
    <property type="match status" value="1"/>
</dbReference>
<evidence type="ECO:0000313" key="6">
    <source>
        <dbReference type="EMBL" id="AZZ51649.1"/>
    </source>
</evidence>
<dbReference type="InterPro" id="IPR001647">
    <property type="entry name" value="HTH_TetR"/>
</dbReference>
<reference evidence="6 7" key="1">
    <citation type="submission" date="2018-03" db="EMBL/GenBank/DDBJ databases">
        <title>Bacteriophage NCPPB3778 and a type I-E CRISPR drive the evolution of the US Biological Select Agent, Rathayibacter toxicus.</title>
        <authorList>
            <person name="Davis E.W.II."/>
            <person name="Tabima J.F."/>
            <person name="Weisberg A.J."/>
            <person name="Dantas Lopes L."/>
            <person name="Wiseman M.S."/>
            <person name="Wiseman M.S."/>
            <person name="Pupko T."/>
            <person name="Belcher M.S."/>
            <person name="Sechler A.J."/>
            <person name="Tancos M.A."/>
            <person name="Schroeder B.K."/>
            <person name="Murray T.D."/>
            <person name="Luster D.G."/>
            <person name="Schneider W.L."/>
            <person name="Rogers E."/>
            <person name="Andreote F.D."/>
            <person name="Grunwald N.J."/>
            <person name="Putnam M.L."/>
            <person name="Chang J.H."/>
        </authorList>
    </citation>
    <scope>NUCLEOTIDE SEQUENCE [LARGE SCALE GENOMIC DNA]</scope>
    <source>
        <strain evidence="6 7">DSM 15932</strain>
    </source>
</reference>
<dbReference type="InterPro" id="IPR023772">
    <property type="entry name" value="DNA-bd_HTH_TetR-type_CS"/>
</dbReference>